<organism evidence="2 3">
    <name type="scientific">Exophiala oligosperma</name>
    <dbReference type="NCBI Taxonomy" id="215243"/>
    <lineage>
        <taxon>Eukaryota</taxon>
        <taxon>Fungi</taxon>
        <taxon>Dikarya</taxon>
        <taxon>Ascomycota</taxon>
        <taxon>Pezizomycotina</taxon>
        <taxon>Eurotiomycetes</taxon>
        <taxon>Chaetothyriomycetidae</taxon>
        <taxon>Chaetothyriales</taxon>
        <taxon>Herpotrichiellaceae</taxon>
        <taxon>Exophiala</taxon>
    </lineage>
</organism>
<dbReference type="AlphaFoldDB" id="A0A0D2DWE7"/>
<feature type="compositionally biased region" description="Low complexity" evidence="1">
    <location>
        <begin position="162"/>
        <end position="173"/>
    </location>
</feature>
<evidence type="ECO:0000313" key="2">
    <source>
        <dbReference type="EMBL" id="KIW47408.1"/>
    </source>
</evidence>
<dbReference type="EMBL" id="KN847332">
    <property type="protein sequence ID" value="KIW47408.1"/>
    <property type="molecule type" value="Genomic_DNA"/>
</dbReference>
<keyword evidence="3" id="KW-1185">Reference proteome</keyword>
<dbReference type="HOGENOM" id="CLU_783106_0_0_1"/>
<evidence type="ECO:0000313" key="3">
    <source>
        <dbReference type="Proteomes" id="UP000053342"/>
    </source>
</evidence>
<protein>
    <submittedName>
        <fullName evidence="2">Uncharacterized protein</fullName>
    </submittedName>
</protein>
<dbReference type="GeneID" id="27352179"/>
<accession>A0A0D2DWE7</accession>
<name>A0A0D2DWE7_9EURO</name>
<dbReference type="RefSeq" id="XP_016267624.1">
    <property type="nucleotide sequence ID" value="XM_016400571.1"/>
</dbReference>
<dbReference type="VEuPathDB" id="FungiDB:PV06_00105"/>
<reference evidence="2 3" key="1">
    <citation type="submission" date="2015-01" db="EMBL/GenBank/DDBJ databases">
        <title>The Genome Sequence of Exophiala oligosperma CBS72588.</title>
        <authorList>
            <consortium name="The Broad Institute Genomics Platform"/>
            <person name="Cuomo C."/>
            <person name="de Hoog S."/>
            <person name="Gorbushina A."/>
            <person name="Stielow B."/>
            <person name="Teixiera M."/>
            <person name="Abouelleil A."/>
            <person name="Chapman S.B."/>
            <person name="Priest M."/>
            <person name="Young S.K."/>
            <person name="Wortman J."/>
            <person name="Nusbaum C."/>
            <person name="Birren B."/>
        </authorList>
    </citation>
    <scope>NUCLEOTIDE SEQUENCE [LARGE SCALE GENOMIC DNA]</scope>
    <source>
        <strain evidence="2 3">CBS 72588</strain>
    </source>
</reference>
<gene>
    <name evidence="2" type="ORF">PV06_00105</name>
</gene>
<feature type="compositionally biased region" description="Polar residues" evidence="1">
    <location>
        <begin position="174"/>
        <end position="193"/>
    </location>
</feature>
<feature type="compositionally biased region" description="Low complexity" evidence="1">
    <location>
        <begin position="298"/>
        <end position="311"/>
    </location>
</feature>
<feature type="region of interest" description="Disordered" evidence="1">
    <location>
        <begin position="129"/>
        <end position="329"/>
    </location>
</feature>
<feature type="compositionally biased region" description="Polar residues" evidence="1">
    <location>
        <begin position="132"/>
        <end position="146"/>
    </location>
</feature>
<sequence>MATTSTTKQLRLQTDSLSLIPKKYRGEADDPHFIPDSPLIERQMLTDQEEGELKRMCALMLANVQHSDDMSEDPLKYLAAQIHEGRPPAEKVVKQEQKSKAPQRSDTNVTHDILDLHVDSAISSDVSHRDTFSSADDYSTPLTSAGFTPGASTRRFSDTTRKSAASAKRAGSSLRNETVSVTKSRKTSNSGLQRTIDLSKASTEADPARATLRIVPSDSSPLRTRAVKSMDVPRDPSFSVPDLNKKLPPPPLEQVQTEDEKQPHISRLMKTIRKKKSTMDNRNLSTASAPPVTTIDHSPAAARPRTSTAPAGRQASVQTQTESLPKKRFRLRLFSRRQRPVDILVT</sequence>
<proteinExistence type="predicted"/>
<dbReference type="Proteomes" id="UP000053342">
    <property type="component" value="Unassembled WGS sequence"/>
</dbReference>
<evidence type="ECO:0000256" key="1">
    <source>
        <dbReference type="SAM" id="MobiDB-lite"/>
    </source>
</evidence>
<dbReference type="OrthoDB" id="4117406at2759"/>